<evidence type="ECO:0000259" key="11">
    <source>
        <dbReference type="Pfam" id="PF02514"/>
    </source>
</evidence>
<evidence type="ECO:0000313" key="13">
    <source>
        <dbReference type="EMBL" id="MFC3580543.1"/>
    </source>
</evidence>
<dbReference type="EMBL" id="JBHRXP010000004">
    <property type="protein sequence ID" value="MFC3580543.1"/>
    <property type="molecule type" value="Genomic_DNA"/>
</dbReference>
<evidence type="ECO:0000256" key="1">
    <source>
        <dbReference type="ARBA" id="ARBA00010851"/>
    </source>
</evidence>
<evidence type="ECO:0000256" key="4">
    <source>
        <dbReference type="ARBA" id="ARBA00022598"/>
    </source>
</evidence>
<evidence type="ECO:0000256" key="5">
    <source>
        <dbReference type="ARBA" id="ARBA00022741"/>
    </source>
</evidence>
<evidence type="ECO:0000256" key="8">
    <source>
        <dbReference type="ARBA" id="ARBA00023444"/>
    </source>
</evidence>
<name>A0ABV7SVN2_9SPHN</name>
<evidence type="ECO:0000259" key="12">
    <source>
        <dbReference type="Pfam" id="PF11965"/>
    </source>
</evidence>
<gene>
    <name evidence="13" type="ORF">ACFONA_10245</name>
</gene>
<dbReference type="Proteomes" id="UP001595713">
    <property type="component" value="Unassembled WGS sequence"/>
</dbReference>
<dbReference type="Pfam" id="PF11965">
    <property type="entry name" value="DUF3479"/>
    <property type="match status" value="1"/>
</dbReference>
<feature type="domain" description="CobN/magnesium chelatase" evidence="11">
    <location>
        <begin position="175"/>
        <end position="780"/>
    </location>
</feature>
<keyword evidence="5" id="KW-0547">Nucleotide-binding</keyword>
<keyword evidence="3" id="KW-0602">Photosynthesis</keyword>
<evidence type="ECO:0000256" key="2">
    <source>
        <dbReference type="ARBA" id="ARBA00012825"/>
    </source>
</evidence>
<comment type="caution">
    <text evidence="13">The sequence shown here is derived from an EMBL/GenBank/DDBJ whole genome shotgun (WGS) entry which is preliminary data.</text>
</comment>
<evidence type="ECO:0000256" key="7">
    <source>
        <dbReference type="ARBA" id="ARBA00023171"/>
    </source>
</evidence>
<proteinExistence type="inferred from homology"/>
<organism evidence="13 14">
    <name type="scientific">Sphingomonas hylomeconis</name>
    <dbReference type="NCBI Taxonomy" id="1395958"/>
    <lineage>
        <taxon>Bacteria</taxon>
        <taxon>Pseudomonadati</taxon>
        <taxon>Pseudomonadota</taxon>
        <taxon>Alphaproteobacteria</taxon>
        <taxon>Sphingomonadales</taxon>
        <taxon>Sphingomonadaceae</taxon>
        <taxon>Sphingomonas</taxon>
    </lineage>
</organism>
<keyword evidence="7" id="KW-0149">Chlorophyll biosynthesis</keyword>
<dbReference type="RefSeq" id="WP_261294881.1">
    <property type="nucleotide sequence ID" value="NZ_JANQBK010000011.1"/>
</dbReference>
<evidence type="ECO:0000256" key="6">
    <source>
        <dbReference type="ARBA" id="ARBA00022840"/>
    </source>
</evidence>
<keyword evidence="14" id="KW-1185">Reference proteome</keyword>
<comment type="catalytic activity">
    <reaction evidence="9">
        <text>protoporphyrin IX + Mg(2+) + ATP + H2O = Mg-protoporphyrin IX + ADP + phosphate + 3 H(+)</text>
        <dbReference type="Rhea" id="RHEA:13961"/>
        <dbReference type="ChEBI" id="CHEBI:15377"/>
        <dbReference type="ChEBI" id="CHEBI:15378"/>
        <dbReference type="ChEBI" id="CHEBI:18420"/>
        <dbReference type="ChEBI" id="CHEBI:30616"/>
        <dbReference type="ChEBI" id="CHEBI:43474"/>
        <dbReference type="ChEBI" id="CHEBI:57306"/>
        <dbReference type="ChEBI" id="CHEBI:60492"/>
        <dbReference type="ChEBI" id="CHEBI:456216"/>
        <dbReference type="EC" id="6.6.1.1"/>
    </reaction>
</comment>
<evidence type="ECO:0000256" key="10">
    <source>
        <dbReference type="SAM" id="MobiDB-lite"/>
    </source>
</evidence>
<keyword evidence="4 13" id="KW-0436">Ligase</keyword>
<dbReference type="GO" id="GO:0016851">
    <property type="term" value="F:magnesium chelatase activity"/>
    <property type="evidence" value="ECO:0007669"/>
    <property type="project" value="UniProtKB-EC"/>
</dbReference>
<comment type="similarity">
    <text evidence="1">Belongs to the Mg-chelatase subunit H family.</text>
</comment>
<feature type="region of interest" description="Disordered" evidence="10">
    <location>
        <begin position="694"/>
        <end position="716"/>
    </location>
</feature>
<protein>
    <recommendedName>
        <fullName evidence="2">magnesium chelatase</fullName>
        <ecNumber evidence="2">6.6.1.1</ecNumber>
    </recommendedName>
</protein>
<comment type="pathway">
    <text evidence="8">Porphyrin-containing compound metabolism.</text>
</comment>
<dbReference type="NCBIfam" id="TIGR02025">
    <property type="entry name" value="BchH"/>
    <property type="match status" value="1"/>
</dbReference>
<dbReference type="Pfam" id="PF02514">
    <property type="entry name" value="CobN-Mg_chel"/>
    <property type="match status" value="1"/>
</dbReference>
<reference evidence="14" key="1">
    <citation type="journal article" date="2019" name="Int. J. Syst. Evol. Microbiol.">
        <title>The Global Catalogue of Microorganisms (GCM) 10K type strain sequencing project: providing services to taxonomists for standard genome sequencing and annotation.</title>
        <authorList>
            <consortium name="The Broad Institute Genomics Platform"/>
            <consortium name="The Broad Institute Genome Sequencing Center for Infectious Disease"/>
            <person name="Wu L."/>
            <person name="Ma J."/>
        </authorList>
    </citation>
    <scope>NUCLEOTIDE SEQUENCE [LARGE SCALE GENOMIC DNA]</scope>
    <source>
        <strain evidence="14">KCTC 42739</strain>
    </source>
</reference>
<dbReference type="PANTHER" id="PTHR44119:SF1">
    <property type="entry name" value="MAGNESIUM-CHELATASE SUBUNIT CHLH, CHLOROPLASTIC"/>
    <property type="match status" value="1"/>
</dbReference>
<dbReference type="EC" id="6.6.1.1" evidence="2"/>
<dbReference type="NCBIfam" id="NF009942">
    <property type="entry name" value="PRK13405.1"/>
    <property type="match status" value="1"/>
</dbReference>
<dbReference type="CDD" id="cd10150">
    <property type="entry name" value="CobN_like"/>
    <property type="match status" value="1"/>
</dbReference>
<evidence type="ECO:0000256" key="9">
    <source>
        <dbReference type="ARBA" id="ARBA00048693"/>
    </source>
</evidence>
<keyword evidence="6" id="KW-0067">ATP-binding</keyword>
<sequence length="1216" mass="130570">MPASAPRPTPLHVVIVTLDNHLAGAAERAAARFAADGAGITIGFHAAADWDRDAGALDRCRADIARGDIVIATMLFLDDHIRAVLPALTARREACAAMVGLMSGSEVVKLTRLGDYRMDRPARGPLALLKRLRGSAKPGASSGAGQMKMLRRLPKMLRFIPGTAQDVRAYFLTLQYWLAGSDDNVVGMIQALASRYAGHATRAAAPHDYPEIGVYHPALASRMAERVEALPRTTATRGTVGVLMLRSYLLGRDTGHYDGVIAALEAKGLRVIPAFASGLDSRPAIERFFLADGAPIVDAVVSLTGFSLVGGPAYNDAEAAETMLATLDVPYIAAHPLEFQSLQQWGAGRQGLLPLEATMMVAIPELDGAVLPSVFGGRADGSGACTGCGRRCTFPASGLTREMRSCPERAEALAGKIARLVDLRRSDRAARQLAIVLFNFPPNAGATGTAAHLAVWESLHATLTKLATEGYQVDVPATVDALRDAVLHGNAARYGADANVHARIPADDHVRREPHLAAIEAQWGPAPGRQQSDGGSIHVLGAQFGQVFVGIQPAFGYEGDPMRLLFEGRFTPTHAFSAFYRWLREDFRADAVLHFGTHGALEFMPGKQAGLSGDCWPERLIGDLPNFYLYAANNPSEGLIAKRRSGATLISYLTPPLAEAGLYKGLNELKALLERWRSSPSEDERAALEPMIRASAETLDLRPPSDRRAEPGSASVVPHAAALPAEGSTPSQAQGDGAWEIAALATRLYEVERELIPHGLHVLGTPLSEATRAQTIAAGADADLAPENNELAALIHALDARYVRPAPGGDVSRNPKVLPTGRNIHGFDPFRIPGSFALAQGNAQADQVIARHMASGAAFPETLAMVLWGTDNLKSEGTQIAQALALIGARPRFDGYGRLSGSELIPLEELGRPRIDVVVTLSGIFRDLLPLQTRMIAEAAWLAATADEPLDRNFVRKHSLMHAARHDCDLETAALRVFSNAEGAYGANVNMLIDDGAWSDPDEIAEVFERQKGYAYGRSGTPARQADLFKSALEGVDLAYQNLDSVELGVTDIDHYVDALGGISRSITRARGKAAPIYIVDATQGASKVRTLTEQVDLETRTRMLNPLWYEGMLRHGFEGVRNIEAHVTNTVGWSATTGEVSPWIYQRISETYVLDAEMRERLATLNPKASARVANRLIEASDRQFWAPDAATLAALHAASDELEDRLEGVTAVAA</sequence>
<dbReference type="InterPro" id="IPR003672">
    <property type="entry name" value="CobN/Mg_chltase"/>
</dbReference>
<feature type="domain" description="Magnesium chelatase subunit H N-terminal" evidence="12">
    <location>
        <begin position="12"/>
        <end position="171"/>
    </location>
</feature>
<accession>A0ABV7SVN2</accession>
<dbReference type="InterPro" id="IPR011771">
    <property type="entry name" value="BchH"/>
</dbReference>
<evidence type="ECO:0000256" key="3">
    <source>
        <dbReference type="ARBA" id="ARBA00022531"/>
    </source>
</evidence>
<feature type="compositionally biased region" description="Basic and acidic residues" evidence="10">
    <location>
        <begin position="699"/>
        <end position="710"/>
    </location>
</feature>
<dbReference type="PANTHER" id="PTHR44119">
    <property type="entry name" value="MAGNESIUM-CHELATASE SUBUNIT CHLH, CHLOROPLASTIC"/>
    <property type="match status" value="1"/>
</dbReference>
<dbReference type="InterPro" id="IPR022571">
    <property type="entry name" value="Mg_chelatase_H_N"/>
</dbReference>
<evidence type="ECO:0000313" key="14">
    <source>
        <dbReference type="Proteomes" id="UP001595713"/>
    </source>
</evidence>